<sequence length="69" mass="7721">MRGDARASGVLLVAGVGSYCAYRICTKYLGSRFVWMLLDSARFDNIATADRRLLYASGQHYFPLVTQQV</sequence>
<organism evidence="1 2">
    <name type="scientific">Ancylostoma duodenale</name>
    <dbReference type="NCBI Taxonomy" id="51022"/>
    <lineage>
        <taxon>Eukaryota</taxon>
        <taxon>Metazoa</taxon>
        <taxon>Ecdysozoa</taxon>
        <taxon>Nematoda</taxon>
        <taxon>Chromadorea</taxon>
        <taxon>Rhabditida</taxon>
        <taxon>Rhabditina</taxon>
        <taxon>Rhabditomorpha</taxon>
        <taxon>Strongyloidea</taxon>
        <taxon>Ancylostomatidae</taxon>
        <taxon>Ancylostomatinae</taxon>
        <taxon>Ancylostoma</taxon>
    </lineage>
</organism>
<dbReference type="OrthoDB" id="5835957at2759"/>
<proteinExistence type="predicted"/>
<keyword evidence="2" id="KW-1185">Reference proteome</keyword>
<evidence type="ECO:0000313" key="1">
    <source>
        <dbReference type="EMBL" id="KIH68859.1"/>
    </source>
</evidence>
<dbReference type="AlphaFoldDB" id="A0A0C2HB54"/>
<evidence type="ECO:0000313" key="2">
    <source>
        <dbReference type="Proteomes" id="UP000054047"/>
    </source>
</evidence>
<accession>A0A0C2HB54</accession>
<reference evidence="1 2" key="1">
    <citation type="submission" date="2013-12" db="EMBL/GenBank/DDBJ databases">
        <title>Draft genome of the parsitic nematode Ancylostoma duodenale.</title>
        <authorList>
            <person name="Mitreva M."/>
        </authorList>
    </citation>
    <scope>NUCLEOTIDE SEQUENCE [LARGE SCALE GENOMIC DNA]</scope>
    <source>
        <strain evidence="1 2">Zhejiang</strain>
    </source>
</reference>
<gene>
    <name evidence="1" type="ORF">ANCDUO_00802</name>
</gene>
<dbReference type="EMBL" id="KN726273">
    <property type="protein sequence ID" value="KIH68859.1"/>
    <property type="molecule type" value="Genomic_DNA"/>
</dbReference>
<protein>
    <submittedName>
        <fullName evidence="1">Uncharacterized protein</fullName>
    </submittedName>
</protein>
<dbReference type="Proteomes" id="UP000054047">
    <property type="component" value="Unassembled WGS sequence"/>
</dbReference>
<name>A0A0C2HB54_9BILA</name>